<feature type="compositionally biased region" description="Polar residues" evidence="1">
    <location>
        <begin position="70"/>
        <end position="79"/>
    </location>
</feature>
<sequence length="192" mass="21615">MNQVMRQIQTSLQMYQGGSMSSHRSQFREDVDNLVDSKTGKILADHKLDSIMQDKKRKRRRKEKEVVVVNQISHPPNDSRQQDDHPINSNSAVVERPKEFISSLSTPHIVGTWSGSPIKIAKKGKSAPLISTEHRSSVCPKIPAFLSEIGNIFCFAQYGSVLQQQALTKDKYAKPRFEVMWGASKKRVAPAV</sequence>
<accession>A0A1B9IJP3</accession>
<name>A0A1B9IJP3_9TREE</name>
<organism evidence="2 3">
    <name type="scientific">Kwoniella mangroviensis CBS 10435</name>
    <dbReference type="NCBI Taxonomy" id="1331196"/>
    <lineage>
        <taxon>Eukaryota</taxon>
        <taxon>Fungi</taxon>
        <taxon>Dikarya</taxon>
        <taxon>Basidiomycota</taxon>
        <taxon>Agaricomycotina</taxon>
        <taxon>Tremellomycetes</taxon>
        <taxon>Tremellales</taxon>
        <taxon>Cryptococcaceae</taxon>
        <taxon>Kwoniella</taxon>
    </lineage>
</organism>
<reference evidence="2 3" key="1">
    <citation type="submission" date="2013-07" db="EMBL/GenBank/DDBJ databases">
        <title>The Genome Sequence of Kwoniella mangroviensis CBS10435.</title>
        <authorList>
            <consortium name="The Broad Institute Genome Sequencing Platform"/>
            <person name="Cuomo C."/>
            <person name="Litvintseva A."/>
            <person name="Chen Y."/>
            <person name="Heitman J."/>
            <person name="Sun S."/>
            <person name="Springer D."/>
            <person name="Dromer F."/>
            <person name="Young S.K."/>
            <person name="Zeng Q."/>
            <person name="Gargeya S."/>
            <person name="Fitzgerald M."/>
            <person name="Abouelleil A."/>
            <person name="Alvarado L."/>
            <person name="Berlin A.M."/>
            <person name="Chapman S.B."/>
            <person name="Dewar J."/>
            <person name="Goldberg J."/>
            <person name="Griggs A."/>
            <person name="Gujja S."/>
            <person name="Hansen M."/>
            <person name="Howarth C."/>
            <person name="Imamovic A."/>
            <person name="Larimer J."/>
            <person name="McCowan C."/>
            <person name="Murphy C."/>
            <person name="Pearson M."/>
            <person name="Priest M."/>
            <person name="Roberts A."/>
            <person name="Saif S."/>
            <person name="Shea T."/>
            <person name="Sykes S."/>
            <person name="Wortman J."/>
            <person name="Nusbaum C."/>
            <person name="Birren B."/>
        </authorList>
    </citation>
    <scope>NUCLEOTIDE SEQUENCE [LARGE SCALE GENOMIC DNA]</scope>
    <source>
        <strain evidence="2 3">CBS 10435</strain>
    </source>
</reference>
<evidence type="ECO:0000313" key="3">
    <source>
        <dbReference type="Proteomes" id="UP000092583"/>
    </source>
</evidence>
<keyword evidence="3" id="KW-1185">Reference proteome</keyword>
<reference evidence="3" key="2">
    <citation type="submission" date="2013-12" db="EMBL/GenBank/DDBJ databases">
        <title>Evolution of pathogenesis and genome organization in the Tremellales.</title>
        <authorList>
            <person name="Cuomo C."/>
            <person name="Litvintseva A."/>
            <person name="Heitman J."/>
            <person name="Chen Y."/>
            <person name="Sun S."/>
            <person name="Springer D."/>
            <person name="Dromer F."/>
            <person name="Young S."/>
            <person name="Zeng Q."/>
            <person name="Chapman S."/>
            <person name="Gujja S."/>
            <person name="Saif S."/>
            <person name="Birren B."/>
        </authorList>
    </citation>
    <scope>NUCLEOTIDE SEQUENCE [LARGE SCALE GENOMIC DNA]</scope>
    <source>
        <strain evidence="3">CBS 10435</strain>
    </source>
</reference>
<evidence type="ECO:0000256" key="1">
    <source>
        <dbReference type="SAM" id="MobiDB-lite"/>
    </source>
</evidence>
<evidence type="ECO:0000313" key="2">
    <source>
        <dbReference type="EMBL" id="OCF55866.1"/>
    </source>
</evidence>
<dbReference type="AlphaFoldDB" id="A0A1B9IJP3"/>
<feature type="region of interest" description="Disordered" evidence="1">
    <location>
        <begin position="50"/>
        <end position="88"/>
    </location>
</feature>
<dbReference type="Proteomes" id="UP000092583">
    <property type="component" value="Unassembled WGS sequence"/>
</dbReference>
<protein>
    <submittedName>
        <fullName evidence="2">Uncharacterized protein</fullName>
    </submittedName>
</protein>
<gene>
    <name evidence="2" type="ORF">L486_06622</name>
</gene>
<dbReference type="EMBL" id="KI669465">
    <property type="protein sequence ID" value="OCF55866.1"/>
    <property type="molecule type" value="Genomic_DNA"/>
</dbReference>
<proteinExistence type="predicted"/>